<dbReference type="EMBL" id="JAJSOF020000038">
    <property type="protein sequence ID" value="KAJ4427833.1"/>
    <property type="molecule type" value="Genomic_DNA"/>
</dbReference>
<name>A0ABQ8S1M7_PERAM</name>
<dbReference type="Proteomes" id="UP001148838">
    <property type="component" value="Unassembled WGS sequence"/>
</dbReference>
<proteinExistence type="predicted"/>
<evidence type="ECO:0000313" key="1">
    <source>
        <dbReference type="EMBL" id="KAJ4427833.1"/>
    </source>
</evidence>
<gene>
    <name evidence="1" type="ORF">ANN_25612</name>
</gene>
<sequence>MGNFNPSSWWVSRYNQRMDYWGGSLPGSRKCECGILDTKWCNCDSALTSGPNCLRSWNPSSVRSQELRPLVRGVETLKIYSPKLDAYCPVPAILDASISFVNALE</sequence>
<organism evidence="1 2">
    <name type="scientific">Periplaneta americana</name>
    <name type="common">American cockroach</name>
    <name type="synonym">Blatta americana</name>
    <dbReference type="NCBI Taxonomy" id="6978"/>
    <lineage>
        <taxon>Eukaryota</taxon>
        <taxon>Metazoa</taxon>
        <taxon>Ecdysozoa</taxon>
        <taxon>Arthropoda</taxon>
        <taxon>Hexapoda</taxon>
        <taxon>Insecta</taxon>
        <taxon>Pterygota</taxon>
        <taxon>Neoptera</taxon>
        <taxon>Polyneoptera</taxon>
        <taxon>Dictyoptera</taxon>
        <taxon>Blattodea</taxon>
        <taxon>Blattoidea</taxon>
        <taxon>Blattidae</taxon>
        <taxon>Blattinae</taxon>
        <taxon>Periplaneta</taxon>
    </lineage>
</organism>
<evidence type="ECO:0000313" key="2">
    <source>
        <dbReference type="Proteomes" id="UP001148838"/>
    </source>
</evidence>
<comment type="caution">
    <text evidence="1">The sequence shown here is derived from an EMBL/GenBank/DDBJ whole genome shotgun (WGS) entry which is preliminary data.</text>
</comment>
<protein>
    <submittedName>
        <fullName evidence="1">Uncharacterized protein</fullName>
    </submittedName>
</protein>
<accession>A0ABQ8S1M7</accession>
<keyword evidence="2" id="KW-1185">Reference proteome</keyword>
<reference evidence="1 2" key="1">
    <citation type="journal article" date="2022" name="Allergy">
        <title>Genome assembly and annotation of Periplaneta americana reveal a comprehensive cockroach allergen profile.</title>
        <authorList>
            <person name="Wang L."/>
            <person name="Xiong Q."/>
            <person name="Saelim N."/>
            <person name="Wang L."/>
            <person name="Nong W."/>
            <person name="Wan A.T."/>
            <person name="Shi M."/>
            <person name="Liu X."/>
            <person name="Cao Q."/>
            <person name="Hui J.H.L."/>
            <person name="Sookrung N."/>
            <person name="Leung T.F."/>
            <person name="Tungtrongchitr A."/>
            <person name="Tsui S.K.W."/>
        </authorList>
    </citation>
    <scope>NUCLEOTIDE SEQUENCE [LARGE SCALE GENOMIC DNA]</scope>
    <source>
        <strain evidence="1">PWHHKU_190912</strain>
    </source>
</reference>